<comment type="caution">
    <text evidence="6">The sequence shown here is derived from an EMBL/GenBank/DDBJ whole genome shotgun (WGS) entry which is preliminary data.</text>
</comment>
<dbReference type="Proteomes" id="UP000273675">
    <property type="component" value="Unassembled WGS sequence"/>
</dbReference>
<dbReference type="PROSITE" id="PS51257">
    <property type="entry name" value="PROKAR_LIPOPROTEIN"/>
    <property type="match status" value="1"/>
</dbReference>
<evidence type="ECO:0000313" key="7">
    <source>
        <dbReference type="Proteomes" id="UP000273675"/>
    </source>
</evidence>
<reference evidence="6 7" key="1">
    <citation type="submission" date="2018-10" db="EMBL/GenBank/DDBJ databases">
        <title>Genomic Encyclopedia of Type Strains, Phase IV (KMG-IV): sequencing the most valuable type-strain genomes for metagenomic binning, comparative biology and taxonomic classification.</title>
        <authorList>
            <person name="Goeker M."/>
        </authorList>
    </citation>
    <scope>NUCLEOTIDE SEQUENCE [LARGE SCALE GENOMIC DNA]</scope>
    <source>
        <strain evidence="6 7">DSM 4734</strain>
    </source>
</reference>
<dbReference type="Gene3D" id="3.40.190.10">
    <property type="entry name" value="Periplasmic binding protein-like II"/>
    <property type="match status" value="1"/>
</dbReference>
<dbReference type="PANTHER" id="PTHR30290:SF10">
    <property type="entry name" value="PERIPLASMIC OLIGOPEPTIDE-BINDING PROTEIN-RELATED"/>
    <property type="match status" value="1"/>
</dbReference>
<dbReference type="SUPFAM" id="SSF53850">
    <property type="entry name" value="Periplasmic binding protein-like II"/>
    <property type="match status" value="1"/>
</dbReference>
<evidence type="ECO:0000256" key="2">
    <source>
        <dbReference type="ARBA" id="ARBA00005695"/>
    </source>
</evidence>
<dbReference type="InterPro" id="IPR039424">
    <property type="entry name" value="SBP_5"/>
</dbReference>
<dbReference type="PANTHER" id="PTHR30290">
    <property type="entry name" value="PERIPLASMIC BINDING COMPONENT OF ABC TRANSPORTER"/>
    <property type="match status" value="1"/>
</dbReference>
<name>A0A495DFX5_9PROT</name>
<dbReference type="PIRSF" id="PIRSF002741">
    <property type="entry name" value="MppA"/>
    <property type="match status" value="1"/>
</dbReference>
<sequence>MLNRRTLLAATAASGLAACGRSGPPPDLLRVATTGLPDSLDPARGEFAAAALVYKQIHAGLTEYAPDGSVGPGLAEDWSVDGSGLVWTFRLRERLMWSDGHPLTAEDVAWSARRIVDPTQSFAVLGDFYAVTNARAIHAGEMAPDRLGVTALDDRTVEFRLETPLGLLPTLMREFYPFPRHVIERVGLDWVRPEHIVTAGAYTVTAESQISLDLTRNPNHYAAGTVSIPAIRIDGVREDATRMRLFRAGDYDLADRPPANQIDYWRERLGTQFQSFDAPILRYLKINHARAPLDDVRVRRLLSRAIDRPFLAREFYADTAAPTELVIPGSVITDSEPAPQAGGMSRPLEIRTTTGEGERLAVAIADDWARFGIETELLVSYPTDLYQAVDAGDFDIAIASFNRGLKSDPFFMLDPFAPGGFAANFNWDDPTFAELMAAARRQNDPSARAQLYLAAMDRIHEDMAIIPLLHERAHWLVGPRVGGTRNDIQPMLWRDLELADA</sequence>
<dbReference type="CDD" id="cd08504">
    <property type="entry name" value="PBP2_OppA"/>
    <property type="match status" value="1"/>
</dbReference>
<dbReference type="Gene3D" id="3.90.76.10">
    <property type="entry name" value="Dipeptide-binding Protein, Domain 1"/>
    <property type="match status" value="1"/>
</dbReference>
<accession>A0A495DFX5</accession>
<dbReference type="OrthoDB" id="9803988at2"/>
<dbReference type="GO" id="GO:1904680">
    <property type="term" value="F:peptide transmembrane transporter activity"/>
    <property type="evidence" value="ECO:0007669"/>
    <property type="project" value="TreeGrafter"/>
</dbReference>
<proteinExistence type="inferred from homology"/>
<dbReference type="GO" id="GO:0030288">
    <property type="term" value="C:outer membrane-bounded periplasmic space"/>
    <property type="evidence" value="ECO:0007669"/>
    <property type="project" value="UniProtKB-ARBA"/>
</dbReference>
<evidence type="ECO:0000259" key="5">
    <source>
        <dbReference type="Pfam" id="PF00496"/>
    </source>
</evidence>
<dbReference type="EMBL" id="RBIM01000003">
    <property type="protein sequence ID" value="RKR00354.1"/>
    <property type="molecule type" value="Genomic_DNA"/>
</dbReference>
<evidence type="ECO:0000256" key="3">
    <source>
        <dbReference type="ARBA" id="ARBA00022448"/>
    </source>
</evidence>
<evidence type="ECO:0000256" key="1">
    <source>
        <dbReference type="ARBA" id="ARBA00004418"/>
    </source>
</evidence>
<feature type="domain" description="Solute-binding protein family 5" evidence="5">
    <location>
        <begin position="70"/>
        <end position="416"/>
    </location>
</feature>
<dbReference type="Gene3D" id="3.10.105.10">
    <property type="entry name" value="Dipeptide-binding Protein, Domain 3"/>
    <property type="match status" value="1"/>
</dbReference>
<dbReference type="RefSeq" id="WP_121210668.1">
    <property type="nucleotide sequence ID" value="NZ_RBIM01000003.1"/>
</dbReference>
<organism evidence="6 7">
    <name type="scientific">Maricaulis maris</name>
    <dbReference type="NCBI Taxonomy" id="74318"/>
    <lineage>
        <taxon>Bacteria</taxon>
        <taxon>Pseudomonadati</taxon>
        <taxon>Pseudomonadota</taxon>
        <taxon>Alphaproteobacteria</taxon>
        <taxon>Maricaulales</taxon>
        <taxon>Maricaulaceae</taxon>
        <taxon>Maricaulis</taxon>
    </lineage>
</organism>
<dbReference type="AlphaFoldDB" id="A0A495DFX5"/>
<protein>
    <submittedName>
        <fullName evidence="6">ABC-type oligopeptide transport system substrate-binding subunit</fullName>
    </submittedName>
</protein>
<comment type="similarity">
    <text evidence="2">Belongs to the bacterial solute-binding protein 5 family.</text>
</comment>
<dbReference type="InterPro" id="IPR000914">
    <property type="entry name" value="SBP_5_dom"/>
</dbReference>
<keyword evidence="4" id="KW-0732">Signal</keyword>
<comment type="subcellular location">
    <subcellularLocation>
        <location evidence="1">Periplasm</location>
    </subcellularLocation>
</comment>
<dbReference type="Pfam" id="PF00496">
    <property type="entry name" value="SBP_bac_5"/>
    <property type="match status" value="1"/>
</dbReference>
<keyword evidence="3" id="KW-0813">Transport</keyword>
<gene>
    <name evidence="6" type="ORF">C7435_1560</name>
</gene>
<dbReference type="GO" id="GO:0015833">
    <property type="term" value="P:peptide transport"/>
    <property type="evidence" value="ECO:0007669"/>
    <property type="project" value="TreeGrafter"/>
</dbReference>
<dbReference type="InterPro" id="IPR030678">
    <property type="entry name" value="Peptide/Ni-bd"/>
</dbReference>
<evidence type="ECO:0000313" key="6">
    <source>
        <dbReference type="EMBL" id="RKR00354.1"/>
    </source>
</evidence>
<dbReference type="GO" id="GO:0043190">
    <property type="term" value="C:ATP-binding cassette (ABC) transporter complex"/>
    <property type="evidence" value="ECO:0007669"/>
    <property type="project" value="InterPro"/>
</dbReference>
<evidence type="ECO:0000256" key="4">
    <source>
        <dbReference type="ARBA" id="ARBA00022729"/>
    </source>
</evidence>